<dbReference type="InterPro" id="IPR012337">
    <property type="entry name" value="RNaseH-like_sf"/>
</dbReference>
<protein>
    <recommendedName>
        <fullName evidence="1">TTF-type domain-containing protein</fullName>
    </recommendedName>
</protein>
<evidence type="ECO:0000313" key="2">
    <source>
        <dbReference type="EMBL" id="KAG9444939.1"/>
    </source>
</evidence>
<accession>A0AAV7E9J8</accession>
<sequence length="438" mass="50894">MERPYQPILDVYPSSGPKNHRRRFQASWFKLFHWLEYSTDKDNAYCLPCYLFTRPDGRLGSDVFITRGFDKWKKVNDGKNCAFLGHMGKDHNSQHNKAENACLDLNLMNQAYHIQNIFKKQATQEVLNNQLRLKTSVDVIRWLTFQACPFRGHDESSSSQNCGIFLEMVKLLASYNEQVSRVVLGNAPQNGKLLEMKLHAAQELESGRGLNQMTTLKRVGDTRWGSHLNSISSLIRMFNSVRSVLSDITIEGSTYAQRGDADAAYNMLNTRFSDHTMDLLILSAALYPQDRYKSFNINNICELVDKFYCDDFTEQEKHHLKYELQHYELDVPYHVDLQEVKTIGELSQKLVETGKTTIYPLFDRLLRLLLTLPVSTTTTERAFFAMSIVKTKLRNRMEDEFLRDYLIAYIEKEIAEKIHTNSIINDFSDMKERQTLFK</sequence>
<dbReference type="Proteomes" id="UP000825729">
    <property type="component" value="Unassembled WGS sequence"/>
</dbReference>
<dbReference type="PANTHER" id="PTHR11697">
    <property type="entry name" value="GENERAL TRANSCRIPTION FACTOR 2-RELATED ZINC FINGER PROTEIN"/>
    <property type="match status" value="1"/>
</dbReference>
<dbReference type="AlphaFoldDB" id="A0AAV7E9J8"/>
<dbReference type="Pfam" id="PF14291">
    <property type="entry name" value="DUF4371"/>
    <property type="match status" value="1"/>
</dbReference>
<dbReference type="InterPro" id="IPR055298">
    <property type="entry name" value="AtLOH3-like"/>
</dbReference>
<gene>
    <name evidence="2" type="ORF">H6P81_016279</name>
</gene>
<feature type="domain" description="TTF-type" evidence="1">
    <location>
        <begin position="20"/>
        <end position="119"/>
    </location>
</feature>
<dbReference type="InterPro" id="IPR006580">
    <property type="entry name" value="Znf_TTF"/>
</dbReference>
<dbReference type="Pfam" id="PF05699">
    <property type="entry name" value="Dimer_Tnp_hAT"/>
    <property type="match status" value="1"/>
</dbReference>
<keyword evidence="3" id="KW-1185">Reference proteome</keyword>
<dbReference type="InterPro" id="IPR008906">
    <property type="entry name" value="HATC_C_dom"/>
</dbReference>
<dbReference type="SMART" id="SM00597">
    <property type="entry name" value="ZnF_TTF"/>
    <property type="match status" value="1"/>
</dbReference>
<evidence type="ECO:0000259" key="1">
    <source>
        <dbReference type="SMART" id="SM00597"/>
    </source>
</evidence>
<name>A0AAV7E9J8_ARIFI</name>
<reference evidence="2 3" key="1">
    <citation type="submission" date="2021-07" db="EMBL/GenBank/DDBJ databases">
        <title>The Aristolochia fimbriata genome: insights into angiosperm evolution, floral development and chemical biosynthesis.</title>
        <authorList>
            <person name="Jiao Y."/>
        </authorList>
    </citation>
    <scope>NUCLEOTIDE SEQUENCE [LARGE SCALE GENOMIC DNA]</scope>
    <source>
        <strain evidence="2">IBCAS-2021</strain>
        <tissue evidence="2">Leaf</tissue>
    </source>
</reference>
<dbReference type="PANTHER" id="PTHR11697:SF230">
    <property type="entry name" value="ZINC FINGER, MYM DOMAIN CONTAINING 1"/>
    <property type="match status" value="1"/>
</dbReference>
<proteinExistence type="predicted"/>
<dbReference type="SUPFAM" id="SSF53098">
    <property type="entry name" value="Ribonuclease H-like"/>
    <property type="match status" value="1"/>
</dbReference>
<dbReference type="EMBL" id="JAINDJ010000006">
    <property type="protein sequence ID" value="KAG9444939.1"/>
    <property type="molecule type" value="Genomic_DNA"/>
</dbReference>
<organism evidence="2 3">
    <name type="scientific">Aristolochia fimbriata</name>
    <name type="common">White veined hardy Dutchman's pipe vine</name>
    <dbReference type="NCBI Taxonomy" id="158543"/>
    <lineage>
        <taxon>Eukaryota</taxon>
        <taxon>Viridiplantae</taxon>
        <taxon>Streptophyta</taxon>
        <taxon>Embryophyta</taxon>
        <taxon>Tracheophyta</taxon>
        <taxon>Spermatophyta</taxon>
        <taxon>Magnoliopsida</taxon>
        <taxon>Magnoliidae</taxon>
        <taxon>Piperales</taxon>
        <taxon>Aristolochiaceae</taxon>
        <taxon>Aristolochia</taxon>
    </lineage>
</organism>
<evidence type="ECO:0000313" key="3">
    <source>
        <dbReference type="Proteomes" id="UP000825729"/>
    </source>
</evidence>
<comment type="caution">
    <text evidence="2">The sequence shown here is derived from an EMBL/GenBank/DDBJ whole genome shotgun (WGS) entry which is preliminary data.</text>
</comment>
<dbReference type="InterPro" id="IPR025398">
    <property type="entry name" value="DUF4371"/>
</dbReference>
<dbReference type="GO" id="GO:0046983">
    <property type="term" value="F:protein dimerization activity"/>
    <property type="evidence" value="ECO:0007669"/>
    <property type="project" value="InterPro"/>
</dbReference>